<keyword evidence="6 9" id="KW-0521">NADP</keyword>
<dbReference type="InterPro" id="IPR016064">
    <property type="entry name" value="NAD/diacylglycerol_kinase_sf"/>
</dbReference>
<comment type="caution">
    <text evidence="9">Lacks conserved residue(s) required for the propagation of feature annotation.</text>
</comment>
<feature type="region of interest" description="Disordered" evidence="10">
    <location>
        <begin position="275"/>
        <end position="305"/>
    </location>
</feature>
<dbReference type="EMBL" id="AXCW01000104">
    <property type="protein sequence ID" value="EYR63321.1"/>
    <property type="molecule type" value="Genomic_DNA"/>
</dbReference>
<reference evidence="11 12" key="1">
    <citation type="submission" date="2014-01" db="EMBL/GenBank/DDBJ databases">
        <title>Actinotalea ferrariae CF5-4.</title>
        <authorList>
            <person name="Chen F."/>
            <person name="Li Y."/>
            <person name="Wang G."/>
        </authorList>
    </citation>
    <scope>NUCLEOTIDE SEQUENCE [LARGE SCALE GENOMIC DNA]</scope>
    <source>
        <strain evidence="11 12">CF5-4</strain>
    </source>
</reference>
<dbReference type="GO" id="GO:0003951">
    <property type="term" value="F:NAD+ kinase activity"/>
    <property type="evidence" value="ECO:0007669"/>
    <property type="project" value="UniProtKB-UniRule"/>
</dbReference>
<comment type="function">
    <text evidence="9">Involved in the regulation of the intracellular balance of NAD and NADP, and is a key enzyme in the biosynthesis of NADP. Catalyzes specifically the phosphorylation on 2'-hydroxyl of the adenosine moiety of NAD to yield NADP.</text>
</comment>
<feature type="binding site" evidence="9">
    <location>
        <position position="159"/>
    </location>
    <ligand>
        <name>NAD(+)</name>
        <dbReference type="ChEBI" id="CHEBI:57540"/>
    </ligand>
</feature>
<evidence type="ECO:0000256" key="10">
    <source>
        <dbReference type="SAM" id="MobiDB-lite"/>
    </source>
</evidence>
<feature type="binding site" evidence="9">
    <location>
        <begin position="55"/>
        <end position="56"/>
    </location>
    <ligand>
        <name>NAD(+)</name>
        <dbReference type="ChEBI" id="CHEBI:57540"/>
    </ligand>
</feature>
<proteinExistence type="inferred from homology"/>
<evidence type="ECO:0000313" key="12">
    <source>
        <dbReference type="Proteomes" id="UP000019753"/>
    </source>
</evidence>
<dbReference type="HAMAP" id="MF_00361">
    <property type="entry name" value="NAD_kinase"/>
    <property type="match status" value="1"/>
</dbReference>
<evidence type="ECO:0000256" key="4">
    <source>
        <dbReference type="ARBA" id="ARBA00022777"/>
    </source>
</evidence>
<dbReference type="InterPro" id="IPR017437">
    <property type="entry name" value="ATP-NAD_kinase_PpnK-typ_C"/>
</dbReference>
<dbReference type="SUPFAM" id="SSF111331">
    <property type="entry name" value="NAD kinase/diacylglycerol kinase-like"/>
    <property type="match status" value="1"/>
</dbReference>
<dbReference type="InterPro" id="IPR002504">
    <property type="entry name" value="NADK"/>
</dbReference>
<protein>
    <recommendedName>
        <fullName evidence="9">NAD kinase</fullName>
        <ecNumber evidence="9">2.7.1.23</ecNumber>
    </recommendedName>
    <alternativeName>
        <fullName evidence="9">ATP-dependent NAD kinase</fullName>
    </alternativeName>
</protein>
<organism evidence="11 12">
    <name type="scientific">Actinotalea ferrariae CF5-4</name>
    <dbReference type="NCBI Taxonomy" id="948458"/>
    <lineage>
        <taxon>Bacteria</taxon>
        <taxon>Bacillati</taxon>
        <taxon>Actinomycetota</taxon>
        <taxon>Actinomycetes</taxon>
        <taxon>Micrococcales</taxon>
        <taxon>Cellulomonadaceae</taxon>
        <taxon>Actinotalea</taxon>
    </lineage>
</organism>
<evidence type="ECO:0000256" key="6">
    <source>
        <dbReference type="ARBA" id="ARBA00022857"/>
    </source>
</evidence>
<dbReference type="GO" id="GO:0051287">
    <property type="term" value="F:NAD binding"/>
    <property type="evidence" value="ECO:0007669"/>
    <property type="project" value="UniProtKB-ARBA"/>
</dbReference>
<dbReference type="FunFam" id="2.60.200.30:FF:000007">
    <property type="entry name" value="NAD kinase"/>
    <property type="match status" value="1"/>
</dbReference>
<evidence type="ECO:0000256" key="1">
    <source>
        <dbReference type="ARBA" id="ARBA00022490"/>
    </source>
</evidence>
<keyword evidence="1 9" id="KW-0963">Cytoplasm</keyword>
<dbReference type="PANTHER" id="PTHR20275:SF0">
    <property type="entry name" value="NAD KINASE"/>
    <property type="match status" value="1"/>
</dbReference>
<evidence type="ECO:0000256" key="3">
    <source>
        <dbReference type="ARBA" id="ARBA00022741"/>
    </source>
</evidence>
<sequence>MTRAVLLVTHSGRAEAVHAAEEARRALEDVGLTPVDESDRAGAADVEMVVVLGGDGTILRAAELTRGTRVPLLGVNLGHIGFLAESEREDIHEAVRRVAAREYDVEERRTVDVRVLRPDGRVTTGWAVNEATVEKADRARMVEVVVEVDGRPLSTFGCDGVVMATSTGSTAHAFSAGGPVVWPDVDANLLVPVSAHALFARPIVVGPASVLAVEILTRSGAPGVLTCDGRRKEDLPVGTRVEVRRGEEPVRLARMSHAPFTDRLVSRFALPVTGWRGRGPNGTSSRLGGATPEPGPDVPAPGYDA</sequence>
<feature type="binding site" evidence="9">
    <location>
        <begin position="170"/>
        <end position="175"/>
    </location>
    <ligand>
        <name>NAD(+)</name>
        <dbReference type="ChEBI" id="CHEBI:57540"/>
    </ligand>
</feature>
<evidence type="ECO:0000256" key="2">
    <source>
        <dbReference type="ARBA" id="ARBA00022679"/>
    </source>
</evidence>
<evidence type="ECO:0000256" key="8">
    <source>
        <dbReference type="ARBA" id="ARBA00047925"/>
    </source>
</evidence>
<dbReference type="OrthoDB" id="9774737at2"/>
<feature type="binding site" evidence="9">
    <location>
        <begin position="129"/>
        <end position="130"/>
    </location>
    <ligand>
        <name>NAD(+)</name>
        <dbReference type="ChEBI" id="CHEBI:57540"/>
    </ligand>
</feature>
<comment type="caution">
    <text evidence="11">The sequence shown here is derived from an EMBL/GenBank/DDBJ whole genome shotgun (WGS) entry which is preliminary data.</text>
</comment>
<dbReference type="NCBIfam" id="NF002892">
    <property type="entry name" value="PRK03372.1"/>
    <property type="match status" value="1"/>
</dbReference>
<keyword evidence="2 9" id="KW-0808">Transferase</keyword>
<dbReference type="GO" id="GO:0006741">
    <property type="term" value="P:NADP+ biosynthetic process"/>
    <property type="evidence" value="ECO:0007669"/>
    <property type="project" value="UniProtKB-UniRule"/>
</dbReference>
<keyword evidence="3 9" id="KW-0547">Nucleotide-binding</keyword>
<evidence type="ECO:0000256" key="5">
    <source>
        <dbReference type="ARBA" id="ARBA00022840"/>
    </source>
</evidence>
<dbReference type="EC" id="2.7.1.23" evidence="9"/>
<dbReference type="GO" id="GO:0005737">
    <property type="term" value="C:cytoplasm"/>
    <property type="evidence" value="ECO:0007669"/>
    <property type="project" value="UniProtKB-SubCell"/>
</dbReference>
<evidence type="ECO:0000256" key="7">
    <source>
        <dbReference type="ARBA" id="ARBA00023027"/>
    </source>
</evidence>
<gene>
    <name evidence="9" type="primary">nadK</name>
    <name evidence="11" type="ORF">N866_01435</name>
</gene>
<dbReference type="Gene3D" id="3.40.50.10330">
    <property type="entry name" value="Probable inorganic polyphosphate/atp-NAD kinase, domain 1"/>
    <property type="match status" value="1"/>
</dbReference>
<dbReference type="Pfam" id="PF20143">
    <property type="entry name" value="NAD_kinase_C"/>
    <property type="match status" value="1"/>
</dbReference>
<dbReference type="Proteomes" id="UP000019753">
    <property type="component" value="Unassembled WGS sequence"/>
</dbReference>
<dbReference type="GO" id="GO:0005524">
    <property type="term" value="F:ATP binding"/>
    <property type="evidence" value="ECO:0007669"/>
    <property type="project" value="UniProtKB-KW"/>
</dbReference>
<dbReference type="InterPro" id="IPR017438">
    <property type="entry name" value="ATP-NAD_kinase_N"/>
</dbReference>
<dbReference type="PANTHER" id="PTHR20275">
    <property type="entry name" value="NAD KINASE"/>
    <property type="match status" value="1"/>
</dbReference>
<evidence type="ECO:0000313" key="11">
    <source>
        <dbReference type="EMBL" id="EYR63321.1"/>
    </source>
</evidence>
<keyword evidence="7 9" id="KW-0520">NAD</keyword>
<keyword evidence="4 9" id="KW-0418">Kinase</keyword>
<name>A0A021VQ95_9CELL</name>
<dbReference type="GO" id="GO:0046872">
    <property type="term" value="F:metal ion binding"/>
    <property type="evidence" value="ECO:0007669"/>
    <property type="project" value="UniProtKB-UniRule"/>
</dbReference>
<feature type="active site" description="Proton acceptor" evidence="9">
    <location>
        <position position="55"/>
    </location>
</feature>
<feature type="binding site" evidence="9">
    <location>
        <position position="60"/>
    </location>
    <ligand>
        <name>NAD(+)</name>
        <dbReference type="ChEBI" id="CHEBI:57540"/>
    </ligand>
</feature>
<dbReference type="AlphaFoldDB" id="A0A021VQ95"/>
<comment type="cofactor">
    <cofactor evidence="9">
        <name>a divalent metal cation</name>
        <dbReference type="ChEBI" id="CHEBI:60240"/>
    </cofactor>
</comment>
<comment type="similarity">
    <text evidence="9">Belongs to the NAD kinase family.</text>
</comment>
<comment type="subcellular location">
    <subcellularLocation>
        <location evidence="9">Cytoplasm</location>
    </subcellularLocation>
</comment>
<keyword evidence="5 9" id="KW-0067">ATP-binding</keyword>
<evidence type="ECO:0000256" key="9">
    <source>
        <dbReference type="HAMAP-Rule" id="MF_00361"/>
    </source>
</evidence>
<accession>A0A021VQ95</accession>
<comment type="catalytic activity">
    <reaction evidence="8 9">
        <text>NAD(+) + ATP = ADP + NADP(+) + H(+)</text>
        <dbReference type="Rhea" id="RHEA:18629"/>
        <dbReference type="ChEBI" id="CHEBI:15378"/>
        <dbReference type="ChEBI" id="CHEBI:30616"/>
        <dbReference type="ChEBI" id="CHEBI:57540"/>
        <dbReference type="ChEBI" id="CHEBI:58349"/>
        <dbReference type="ChEBI" id="CHEBI:456216"/>
        <dbReference type="EC" id="2.7.1.23"/>
    </reaction>
</comment>
<dbReference type="GO" id="GO:0019674">
    <property type="term" value="P:NAD+ metabolic process"/>
    <property type="evidence" value="ECO:0007669"/>
    <property type="project" value="InterPro"/>
</dbReference>
<feature type="binding site" evidence="9">
    <location>
        <position position="140"/>
    </location>
    <ligand>
        <name>NAD(+)</name>
        <dbReference type="ChEBI" id="CHEBI:57540"/>
    </ligand>
</feature>
<keyword evidence="12" id="KW-1185">Reference proteome</keyword>
<dbReference type="Gene3D" id="2.60.200.30">
    <property type="entry name" value="Probable inorganic polyphosphate/atp-NAD kinase, domain 2"/>
    <property type="match status" value="1"/>
</dbReference>
<dbReference type="Pfam" id="PF01513">
    <property type="entry name" value="NAD_kinase"/>
    <property type="match status" value="1"/>
</dbReference>
<dbReference type="RefSeq" id="WP_052022901.1">
    <property type="nucleotide sequence ID" value="NZ_AXCW01000104.1"/>
</dbReference>